<dbReference type="Pfam" id="PF03368">
    <property type="entry name" value="Dicer_dimer"/>
    <property type="match status" value="1"/>
</dbReference>
<feature type="domain" description="Dicer dsRNA-binding fold" evidence="8">
    <location>
        <begin position="56"/>
        <end position="152"/>
    </location>
</feature>
<organism evidence="9 10">
    <name type="scientific">Caerostris extrusa</name>
    <name type="common">Bark spider</name>
    <name type="synonym">Caerostris bankana</name>
    <dbReference type="NCBI Taxonomy" id="172846"/>
    <lineage>
        <taxon>Eukaryota</taxon>
        <taxon>Metazoa</taxon>
        <taxon>Ecdysozoa</taxon>
        <taxon>Arthropoda</taxon>
        <taxon>Chelicerata</taxon>
        <taxon>Arachnida</taxon>
        <taxon>Araneae</taxon>
        <taxon>Araneomorphae</taxon>
        <taxon>Entelegynae</taxon>
        <taxon>Araneoidea</taxon>
        <taxon>Araneidae</taxon>
        <taxon>Caerostris</taxon>
    </lineage>
</organism>
<keyword evidence="3" id="KW-0547">Nucleotide-binding</keyword>
<dbReference type="InterPro" id="IPR005034">
    <property type="entry name" value="Dicer_dimerisation"/>
</dbReference>
<reference evidence="9 10" key="1">
    <citation type="submission" date="2021-06" db="EMBL/GenBank/DDBJ databases">
        <title>Caerostris extrusa draft genome.</title>
        <authorList>
            <person name="Kono N."/>
            <person name="Arakawa K."/>
        </authorList>
    </citation>
    <scope>NUCLEOTIDE SEQUENCE [LARGE SCALE GENOMIC DNA]</scope>
</reference>
<keyword evidence="2" id="KW-0479">Metal-binding</keyword>
<evidence type="ECO:0000256" key="6">
    <source>
        <dbReference type="ARBA" id="ARBA00022842"/>
    </source>
</evidence>
<dbReference type="EMBL" id="BPLR01008750">
    <property type="protein sequence ID" value="GIY26929.1"/>
    <property type="molecule type" value="Genomic_DNA"/>
</dbReference>
<evidence type="ECO:0000256" key="1">
    <source>
        <dbReference type="ARBA" id="ARBA00022722"/>
    </source>
</evidence>
<keyword evidence="10" id="KW-1185">Reference proteome</keyword>
<dbReference type="InterPro" id="IPR003100">
    <property type="entry name" value="PAZ_dom"/>
</dbReference>
<dbReference type="GO" id="GO:0004530">
    <property type="term" value="F:deoxyribonuclease I activity"/>
    <property type="evidence" value="ECO:0007669"/>
    <property type="project" value="TreeGrafter"/>
</dbReference>
<dbReference type="SUPFAM" id="SSF101690">
    <property type="entry name" value="PAZ domain"/>
    <property type="match status" value="1"/>
</dbReference>
<evidence type="ECO:0000256" key="4">
    <source>
        <dbReference type="ARBA" id="ARBA00022759"/>
    </source>
</evidence>
<dbReference type="GO" id="GO:0003723">
    <property type="term" value="F:RNA binding"/>
    <property type="evidence" value="ECO:0007669"/>
    <property type="project" value="UniProtKB-UniRule"/>
</dbReference>
<dbReference type="InterPro" id="IPR036085">
    <property type="entry name" value="PAZ_dom_sf"/>
</dbReference>
<dbReference type="PANTHER" id="PTHR14950:SF37">
    <property type="entry name" value="ENDORIBONUCLEASE DICER"/>
    <property type="match status" value="1"/>
</dbReference>
<proteinExistence type="predicted"/>
<dbReference type="GO" id="GO:0030422">
    <property type="term" value="P:siRNA processing"/>
    <property type="evidence" value="ECO:0007669"/>
    <property type="project" value="TreeGrafter"/>
</dbReference>
<dbReference type="GO" id="GO:0070578">
    <property type="term" value="C:RISC-loading complex"/>
    <property type="evidence" value="ECO:0007669"/>
    <property type="project" value="TreeGrafter"/>
</dbReference>
<evidence type="ECO:0000256" key="7">
    <source>
        <dbReference type="PROSITE-ProRule" id="PRU00657"/>
    </source>
</evidence>
<gene>
    <name evidence="9" type="primary">DICER1</name>
    <name evidence="9" type="ORF">CEXT_17031</name>
</gene>
<dbReference type="Gene3D" id="3.30.160.380">
    <property type="entry name" value="Dicer dimerisation domain"/>
    <property type="match status" value="1"/>
</dbReference>
<evidence type="ECO:0000256" key="5">
    <source>
        <dbReference type="ARBA" id="ARBA00022801"/>
    </source>
</evidence>
<evidence type="ECO:0000313" key="9">
    <source>
        <dbReference type="EMBL" id="GIY26929.1"/>
    </source>
</evidence>
<keyword evidence="7" id="KW-0694">RNA-binding</keyword>
<keyword evidence="4" id="KW-0255">Endonuclease</keyword>
<evidence type="ECO:0000259" key="8">
    <source>
        <dbReference type="PROSITE" id="PS51327"/>
    </source>
</evidence>
<dbReference type="PANTHER" id="PTHR14950">
    <property type="entry name" value="DICER-RELATED"/>
    <property type="match status" value="1"/>
</dbReference>
<dbReference type="GO" id="GO:0031054">
    <property type="term" value="P:pre-miRNA processing"/>
    <property type="evidence" value="ECO:0007669"/>
    <property type="project" value="TreeGrafter"/>
</dbReference>
<dbReference type="PROSITE" id="PS51327">
    <property type="entry name" value="DICER_DSRBF"/>
    <property type="match status" value="1"/>
</dbReference>
<dbReference type="GO" id="GO:0005634">
    <property type="term" value="C:nucleus"/>
    <property type="evidence" value="ECO:0007669"/>
    <property type="project" value="TreeGrafter"/>
</dbReference>
<keyword evidence="5" id="KW-0378">Hydrolase</keyword>
<dbReference type="Pfam" id="PF02170">
    <property type="entry name" value="PAZ"/>
    <property type="match status" value="1"/>
</dbReference>
<dbReference type="Proteomes" id="UP001054945">
    <property type="component" value="Unassembled WGS sequence"/>
</dbReference>
<evidence type="ECO:0000256" key="2">
    <source>
        <dbReference type="ARBA" id="ARBA00022723"/>
    </source>
</evidence>
<dbReference type="AlphaFoldDB" id="A0AAV4RZ10"/>
<dbReference type="InterPro" id="IPR038248">
    <property type="entry name" value="Dicer_dimer_sf"/>
</dbReference>
<sequence>MRDLVSFNTTEKMLQSKCHDRVMPTEEEISEHMADAAMPPYMPRGPNGPRITMSAAISLINRYCTSLPTDMATKLVPQWTITTVDEESIQKEYECTLRMPINSPLKQIIVSPPMRRKKLAKMAAALIACQLLDEIGELNEDLVPKSRLVDNAIEKELGEIEEEDGNGAIPGTNRRRQIYEKHVPIFLKDIKPKPGKHCYLNILNLVQPFPKVLNPRGRPLFYPEHTARGLALICTLKLPPIHFSDTLLIEGVNKFLPSNAASSYYISPIVGGKIDWNFIHTTRKHSYHKQKLKTKGTIERMTFHPDKFVDAVLMRSYKIDTWKSESPTFHHVIKICDSLTPASAFECDKKYSTYAEYYQEKYNVTIHNLKTAFS</sequence>
<keyword evidence="6" id="KW-0460">Magnesium</keyword>
<comment type="caution">
    <text evidence="9">The sequence shown here is derived from an EMBL/GenBank/DDBJ whole genome shotgun (WGS) entry which is preliminary data.</text>
</comment>
<dbReference type="Gene3D" id="2.170.260.10">
    <property type="entry name" value="paz domain"/>
    <property type="match status" value="1"/>
</dbReference>
<evidence type="ECO:0000256" key="3">
    <source>
        <dbReference type="ARBA" id="ARBA00022741"/>
    </source>
</evidence>
<accession>A0AAV4RZ10</accession>
<dbReference type="GO" id="GO:0046872">
    <property type="term" value="F:metal ion binding"/>
    <property type="evidence" value="ECO:0007669"/>
    <property type="project" value="UniProtKB-KW"/>
</dbReference>
<dbReference type="GO" id="GO:0004525">
    <property type="term" value="F:ribonuclease III activity"/>
    <property type="evidence" value="ECO:0007669"/>
    <property type="project" value="TreeGrafter"/>
</dbReference>
<evidence type="ECO:0000313" key="10">
    <source>
        <dbReference type="Proteomes" id="UP001054945"/>
    </source>
</evidence>
<dbReference type="GO" id="GO:0000166">
    <property type="term" value="F:nucleotide binding"/>
    <property type="evidence" value="ECO:0007669"/>
    <property type="project" value="UniProtKB-KW"/>
</dbReference>
<keyword evidence="1" id="KW-0540">Nuclease</keyword>
<protein>
    <submittedName>
        <fullName evidence="9">Endoribonuclease Dicer</fullName>
    </submittedName>
</protein>
<dbReference type="GO" id="GO:0006309">
    <property type="term" value="P:apoptotic DNA fragmentation"/>
    <property type="evidence" value="ECO:0007669"/>
    <property type="project" value="TreeGrafter"/>
</dbReference>
<dbReference type="GO" id="GO:0005737">
    <property type="term" value="C:cytoplasm"/>
    <property type="evidence" value="ECO:0007669"/>
    <property type="project" value="TreeGrafter"/>
</dbReference>
<name>A0AAV4RZ10_CAEEX</name>